<feature type="compositionally biased region" description="Basic and acidic residues" evidence="1">
    <location>
        <begin position="1"/>
        <end position="12"/>
    </location>
</feature>
<dbReference type="InterPro" id="IPR025110">
    <property type="entry name" value="AMP-bd_C"/>
</dbReference>
<evidence type="ECO:0000256" key="1">
    <source>
        <dbReference type="SAM" id="MobiDB-lite"/>
    </source>
</evidence>
<dbReference type="Gene3D" id="3.40.50.12780">
    <property type="entry name" value="N-terminal domain of ligase-like"/>
    <property type="match status" value="1"/>
</dbReference>
<keyword evidence="4" id="KW-0808">Transferase</keyword>
<feature type="domain" description="AMP-dependent synthetase/ligase" evidence="2">
    <location>
        <begin position="41"/>
        <end position="405"/>
    </location>
</feature>
<dbReference type="SUPFAM" id="SSF56801">
    <property type="entry name" value="Acetyl-CoA synthetase-like"/>
    <property type="match status" value="1"/>
</dbReference>
<dbReference type="EMBL" id="BAAATD010000001">
    <property type="protein sequence ID" value="GAA2581820.1"/>
    <property type="molecule type" value="Genomic_DNA"/>
</dbReference>
<dbReference type="InterPro" id="IPR042099">
    <property type="entry name" value="ANL_N_sf"/>
</dbReference>
<gene>
    <name evidence="4" type="ORF">GCM10010411_13140</name>
</gene>
<organism evidence="4 5">
    <name type="scientific">Actinomadura fulvescens</name>
    <dbReference type="NCBI Taxonomy" id="46160"/>
    <lineage>
        <taxon>Bacteria</taxon>
        <taxon>Bacillati</taxon>
        <taxon>Actinomycetota</taxon>
        <taxon>Actinomycetes</taxon>
        <taxon>Streptosporangiales</taxon>
        <taxon>Thermomonosporaceae</taxon>
        <taxon>Actinomadura</taxon>
    </lineage>
</organism>
<feature type="region of interest" description="Disordered" evidence="1">
    <location>
        <begin position="1"/>
        <end position="50"/>
    </location>
</feature>
<dbReference type="InterPro" id="IPR045851">
    <property type="entry name" value="AMP-bd_C_sf"/>
</dbReference>
<keyword evidence="4" id="KW-0418">Kinase</keyword>
<accession>A0ABN3PEN7</accession>
<feature type="domain" description="AMP-binding enzyme C-terminal" evidence="3">
    <location>
        <begin position="455"/>
        <end position="530"/>
    </location>
</feature>
<dbReference type="Gene3D" id="3.30.300.30">
    <property type="match status" value="1"/>
</dbReference>
<dbReference type="Pfam" id="PF13193">
    <property type="entry name" value="AMP-binding_C"/>
    <property type="match status" value="1"/>
</dbReference>
<dbReference type="PANTHER" id="PTHR43767">
    <property type="entry name" value="LONG-CHAIN-FATTY-ACID--COA LIGASE"/>
    <property type="match status" value="1"/>
</dbReference>
<keyword evidence="4" id="KW-0436">Ligase</keyword>
<evidence type="ECO:0000313" key="4">
    <source>
        <dbReference type="EMBL" id="GAA2581820.1"/>
    </source>
</evidence>
<protein>
    <submittedName>
        <fullName evidence="4">Fatty acid--CoA ligase</fullName>
    </submittedName>
</protein>
<keyword evidence="5" id="KW-1185">Reference proteome</keyword>
<proteinExistence type="predicted"/>
<evidence type="ECO:0000259" key="3">
    <source>
        <dbReference type="Pfam" id="PF13193"/>
    </source>
</evidence>
<dbReference type="Proteomes" id="UP001501509">
    <property type="component" value="Unassembled WGS sequence"/>
</dbReference>
<sequence length="540" mass="59411">MTASGREAKGEGTHASARSRWRGRQAVNDPDPQTLTARSAEHARRRPDQPAVICEGREVTYAELHRRSNQTAHALIAEGLRRGARVAYLGRESEHYFEIVLACAKSGTVLVPVNWRLTSREVDHVLRDSGAGLLFVESEFLPVVDRVRPDLPSLGRVVQLDTPGSRADGFLGWRAGHPDDDLDPGTGRDDAVVQMYTSGTTGLPKGVVLAHRSYFTLVEHMSREEVDWFDWYPEDRSMSCFSALHSAGMGWFLVGFAAGCTHVVMRMFVAEESVRRIRDDGVTIMFAAPAMLRMLLAEPDATRQAFTSLRKVTYGGSAIAPSLLRQCMERLNCELAQMYAAAESGSGITCLAPAEHRPGNPKLSSVGLPCPGNEVRIVNSDGDVLPPGQVGQIRARTPADFIEYWHQPEATKKALVDGWLCMPDAGYLDDDGYLFVLDRLDDAIIVAGQNIYPAEVETALAEHPAVAESAVVGVPDERWGQAVKAAVVFHPDRRATARDLMVFLRGRIADFKIPTQYDFVESLPRNPTGKVLRRTLRAQA</sequence>
<name>A0ABN3PEN7_9ACTN</name>
<dbReference type="NCBIfam" id="NF004837">
    <property type="entry name" value="PRK06187.1"/>
    <property type="match status" value="1"/>
</dbReference>
<dbReference type="GO" id="GO:0016874">
    <property type="term" value="F:ligase activity"/>
    <property type="evidence" value="ECO:0007669"/>
    <property type="project" value="UniProtKB-KW"/>
</dbReference>
<evidence type="ECO:0000313" key="5">
    <source>
        <dbReference type="Proteomes" id="UP001501509"/>
    </source>
</evidence>
<dbReference type="Pfam" id="PF00501">
    <property type="entry name" value="AMP-binding"/>
    <property type="match status" value="1"/>
</dbReference>
<comment type="caution">
    <text evidence="4">The sequence shown here is derived from an EMBL/GenBank/DDBJ whole genome shotgun (WGS) entry which is preliminary data.</text>
</comment>
<dbReference type="InterPro" id="IPR050237">
    <property type="entry name" value="ATP-dep_AMP-bd_enzyme"/>
</dbReference>
<dbReference type="GO" id="GO:0016301">
    <property type="term" value="F:kinase activity"/>
    <property type="evidence" value="ECO:0007669"/>
    <property type="project" value="UniProtKB-KW"/>
</dbReference>
<reference evidence="4 5" key="1">
    <citation type="journal article" date="2019" name="Int. J. Syst. Evol. Microbiol.">
        <title>The Global Catalogue of Microorganisms (GCM) 10K type strain sequencing project: providing services to taxonomists for standard genome sequencing and annotation.</title>
        <authorList>
            <consortium name="The Broad Institute Genomics Platform"/>
            <consortium name="The Broad Institute Genome Sequencing Center for Infectious Disease"/>
            <person name="Wu L."/>
            <person name="Ma J."/>
        </authorList>
    </citation>
    <scope>NUCLEOTIDE SEQUENCE [LARGE SCALE GENOMIC DNA]</scope>
    <source>
        <strain evidence="4 5">JCM 6833</strain>
    </source>
</reference>
<dbReference type="PANTHER" id="PTHR43767:SF1">
    <property type="entry name" value="NONRIBOSOMAL PEPTIDE SYNTHASE PES1 (EUROFUNG)-RELATED"/>
    <property type="match status" value="1"/>
</dbReference>
<evidence type="ECO:0000259" key="2">
    <source>
        <dbReference type="Pfam" id="PF00501"/>
    </source>
</evidence>
<dbReference type="RefSeq" id="WP_344538587.1">
    <property type="nucleotide sequence ID" value="NZ_BAAATD010000001.1"/>
</dbReference>
<feature type="compositionally biased region" description="Basic and acidic residues" evidence="1">
    <location>
        <begin position="39"/>
        <end position="48"/>
    </location>
</feature>
<dbReference type="InterPro" id="IPR000873">
    <property type="entry name" value="AMP-dep_synth/lig_dom"/>
</dbReference>